<evidence type="ECO:0000256" key="1">
    <source>
        <dbReference type="SAM" id="SignalP"/>
    </source>
</evidence>
<gene>
    <name evidence="2" type="ORF">TWF481_010793</name>
</gene>
<dbReference type="EMBL" id="JAVHJL010000007">
    <property type="protein sequence ID" value="KAK6500450.1"/>
    <property type="molecule type" value="Genomic_DNA"/>
</dbReference>
<name>A0AAV9W367_9PEZI</name>
<dbReference type="AlphaFoldDB" id="A0AAV9W367"/>
<evidence type="ECO:0000313" key="3">
    <source>
        <dbReference type="Proteomes" id="UP001370758"/>
    </source>
</evidence>
<evidence type="ECO:0000313" key="2">
    <source>
        <dbReference type="EMBL" id="KAK6500450.1"/>
    </source>
</evidence>
<feature type="chain" id="PRO_5043429560" evidence="1">
    <location>
        <begin position="24"/>
        <end position="254"/>
    </location>
</feature>
<feature type="signal peptide" evidence="1">
    <location>
        <begin position="1"/>
        <end position="23"/>
    </location>
</feature>
<proteinExistence type="predicted"/>
<keyword evidence="3" id="KW-1185">Reference proteome</keyword>
<sequence length="254" mass="28064">MGSIKPLINLVFTLVFCVWISASIPTPAGRSPITHHGLNIFDDIEWAGPVAPGGENYTFFGNLESIRTQIESTPGFDPSVFDTVPSLADHSNFFSKRATGTFNVECIRTSDKLGGADLAGYIVALKKLQDFHGSCSVTGRACKRFGCGKDGSLGLCVYREGPFNIECKEVFRIAEILVNTMLSDFTGKVPNKCRLLKGDKKSAIYYHGDIYWSLDGRWWSISAWHQSCLFQPGLTIPSPWPQRASDFIEPTRTP</sequence>
<dbReference type="Proteomes" id="UP001370758">
    <property type="component" value="Unassembled WGS sequence"/>
</dbReference>
<reference evidence="2 3" key="1">
    <citation type="submission" date="2023-08" db="EMBL/GenBank/DDBJ databases">
        <authorList>
            <person name="Palmer J.M."/>
        </authorList>
    </citation>
    <scope>NUCLEOTIDE SEQUENCE [LARGE SCALE GENOMIC DNA]</scope>
    <source>
        <strain evidence="2 3">TWF481</strain>
    </source>
</reference>
<comment type="caution">
    <text evidence="2">The sequence shown here is derived from an EMBL/GenBank/DDBJ whole genome shotgun (WGS) entry which is preliminary data.</text>
</comment>
<keyword evidence="1" id="KW-0732">Signal</keyword>
<accession>A0AAV9W367</accession>
<organism evidence="2 3">
    <name type="scientific">Arthrobotrys musiformis</name>
    <dbReference type="NCBI Taxonomy" id="47236"/>
    <lineage>
        <taxon>Eukaryota</taxon>
        <taxon>Fungi</taxon>
        <taxon>Dikarya</taxon>
        <taxon>Ascomycota</taxon>
        <taxon>Pezizomycotina</taxon>
        <taxon>Orbiliomycetes</taxon>
        <taxon>Orbiliales</taxon>
        <taxon>Orbiliaceae</taxon>
        <taxon>Arthrobotrys</taxon>
    </lineage>
</organism>
<protein>
    <submittedName>
        <fullName evidence="2">Uncharacterized protein</fullName>
    </submittedName>
</protein>